<dbReference type="RefSeq" id="WP_120324654.1">
    <property type="nucleotide sequence ID" value="NZ_RAPF01000004.1"/>
</dbReference>
<keyword evidence="5 9" id="KW-0798">TonB box</keyword>
<dbReference type="Proteomes" id="UP000284395">
    <property type="component" value="Unassembled WGS sequence"/>
</dbReference>
<dbReference type="Pfam" id="PF00593">
    <property type="entry name" value="TonB_dep_Rec_b-barrel"/>
    <property type="match status" value="1"/>
</dbReference>
<dbReference type="Pfam" id="PF07715">
    <property type="entry name" value="Plug"/>
    <property type="match status" value="1"/>
</dbReference>
<dbReference type="SUPFAM" id="SSF56935">
    <property type="entry name" value="Porins"/>
    <property type="match status" value="1"/>
</dbReference>
<name>A0A420EKE8_9SPHN</name>
<gene>
    <name evidence="13" type="ORF">D6851_09555</name>
</gene>
<keyword evidence="2 8" id="KW-0813">Transport</keyword>
<protein>
    <submittedName>
        <fullName evidence="13">TonB-dependent receptor</fullName>
    </submittedName>
</protein>
<keyword evidence="4 8" id="KW-0812">Transmembrane</keyword>
<dbReference type="InterPro" id="IPR000531">
    <property type="entry name" value="Beta-barrel_TonB"/>
</dbReference>
<feature type="domain" description="TonB-dependent receptor plug" evidence="12">
    <location>
        <begin position="58"/>
        <end position="177"/>
    </location>
</feature>
<evidence type="ECO:0000256" key="8">
    <source>
        <dbReference type="PROSITE-ProRule" id="PRU01360"/>
    </source>
</evidence>
<evidence type="ECO:0000256" key="1">
    <source>
        <dbReference type="ARBA" id="ARBA00004571"/>
    </source>
</evidence>
<dbReference type="PROSITE" id="PS52016">
    <property type="entry name" value="TONB_DEPENDENT_REC_3"/>
    <property type="match status" value="1"/>
</dbReference>
<evidence type="ECO:0000259" key="11">
    <source>
        <dbReference type="Pfam" id="PF00593"/>
    </source>
</evidence>
<dbReference type="Gene3D" id="2.40.170.20">
    <property type="entry name" value="TonB-dependent receptor, beta-barrel domain"/>
    <property type="match status" value="1"/>
</dbReference>
<evidence type="ECO:0000256" key="4">
    <source>
        <dbReference type="ARBA" id="ARBA00022692"/>
    </source>
</evidence>
<keyword evidence="10" id="KW-0732">Signal</keyword>
<dbReference type="InterPro" id="IPR012910">
    <property type="entry name" value="Plug_dom"/>
</dbReference>
<dbReference type="InterPro" id="IPR036942">
    <property type="entry name" value="Beta-barrel_TonB_sf"/>
</dbReference>
<dbReference type="AlphaFoldDB" id="A0A420EKE8"/>
<evidence type="ECO:0000313" key="13">
    <source>
        <dbReference type="EMBL" id="RKF21157.1"/>
    </source>
</evidence>
<organism evidence="13 14">
    <name type="scientific">Altericroceibacterium spongiae</name>
    <dbReference type="NCBI Taxonomy" id="2320269"/>
    <lineage>
        <taxon>Bacteria</taxon>
        <taxon>Pseudomonadati</taxon>
        <taxon>Pseudomonadota</taxon>
        <taxon>Alphaproteobacteria</taxon>
        <taxon>Sphingomonadales</taxon>
        <taxon>Erythrobacteraceae</taxon>
        <taxon>Altericroceibacterium</taxon>
    </lineage>
</organism>
<keyword evidence="7 8" id="KW-0998">Cell outer membrane</keyword>
<evidence type="ECO:0000256" key="6">
    <source>
        <dbReference type="ARBA" id="ARBA00023136"/>
    </source>
</evidence>
<dbReference type="OrthoDB" id="7614575at2"/>
<feature type="chain" id="PRO_5019332658" evidence="10">
    <location>
        <begin position="26"/>
        <end position="875"/>
    </location>
</feature>
<dbReference type="GO" id="GO:0009279">
    <property type="term" value="C:cell outer membrane"/>
    <property type="evidence" value="ECO:0007669"/>
    <property type="project" value="UniProtKB-SubCell"/>
</dbReference>
<evidence type="ECO:0000256" key="3">
    <source>
        <dbReference type="ARBA" id="ARBA00022452"/>
    </source>
</evidence>
<evidence type="ECO:0000256" key="2">
    <source>
        <dbReference type="ARBA" id="ARBA00022448"/>
    </source>
</evidence>
<comment type="subcellular location">
    <subcellularLocation>
        <location evidence="1 8">Cell outer membrane</location>
        <topology evidence="1 8">Multi-pass membrane protein</topology>
    </subcellularLocation>
</comment>
<evidence type="ECO:0000256" key="7">
    <source>
        <dbReference type="ARBA" id="ARBA00023237"/>
    </source>
</evidence>
<dbReference type="EMBL" id="RAPF01000004">
    <property type="protein sequence ID" value="RKF21157.1"/>
    <property type="molecule type" value="Genomic_DNA"/>
</dbReference>
<proteinExistence type="inferred from homology"/>
<dbReference type="InterPro" id="IPR039426">
    <property type="entry name" value="TonB-dep_rcpt-like"/>
</dbReference>
<evidence type="ECO:0000259" key="12">
    <source>
        <dbReference type="Pfam" id="PF07715"/>
    </source>
</evidence>
<reference evidence="13 14" key="1">
    <citation type="submission" date="2018-09" db="EMBL/GenBank/DDBJ databases">
        <title>Altererythrobacter spongiae sp. nov., isolated from a marine sponge.</title>
        <authorList>
            <person name="Zhuang L."/>
            <person name="Luo L."/>
        </authorList>
    </citation>
    <scope>NUCLEOTIDE SEQUENCE [LARGE SCALE GENOMIC DNA]</scope>
    <source>
        <strain evidence="13 14">HN-Y73</strain>
    </source>
</reference>
<keyword evidence="14" id="KW-1185">Reference proteome</keyword>
<evidence type="ECO:0000256" key="9">
    <source>
        <dbReference type="RuleBase" id="RU003357"/>
    </source>
</evidence>
<feature type="domain" description="TonB-dependent receptor-like beta-barrel" evidence="11">
    <location>
        <begin position="249"/>
        <end position="824"/>
    </location>
</feature>
<feature type="signal peptide" evidence="10">
    <location>
        <begin position="1"/>
        <end position="25"/>
    </location>
</feature>
<comment type="caution">
    <text evidence="13">The sequence shown here is derived from an EMBL/GenBank/DDBJ whole genome shotgun (WGS) entry which is preliminary data.</text>
</comment>
<dbReference type="PANTHER" id="PTHR47234:SF3">
    <property type="entry name" value="SECRETIN_TONB SHORT N-TERMINAL DOMAIN-CONTAINING PROTEIN"/>
    <property type="match status" value="1"/>
</dbReference>
<dbReference type="CDD" id="cd01347">
    <property type="entry name" value="ligand_gated_channel"/>
    <property type="match status" value="1"/>
</dbReference>
<dbReference type="PANTHER" id="PTHR47234">
    <property type="match status" value="1"/>
</dbReference>
<keyword evidence="3 8" id="KW-1134">Transmembrane beta strand</keyword>
<keyword evidence="13" id="KW-0675">Receptor</keyword>
<evidence type="ECO:0000256" key="10">
    <source>
        <dbReference type="SAM" id="SignalP"/>
    </source>
</evidence>
<evidence type="ECO:0000313" key="14">
    <source>
        <dbReference type="Proteomes" id="UP000284395"/>
    </source>
</evidence>
<evidence type="ECO:0000256" key="5">
    <source>
        <dbReference type="ARBA" id="ARBA00023077"/>
    </source>
</evidence>
<keyword evidence="6 8" id="KW-0472">Membrane</keyword>
<dbReference type="InterPro" id="IPR037066">
    <property type="entry name" value="Plug_dom_sf"/>
</dbReference>
<comment type="similarity">
    <text evidence="8 9">Belongs to the TonB-dependent receptor family.</text>
</comment>
<sequence length="875" mass="93488">MKFINTASAIALGASLFTSVSPAIAEDAAAPPPPAAADEVVGEAIIVTGTRTTGMTAADSPAPIQLMDSAELERTGQPDLIQSLAQSLPSVQAQAFGGDMQAMNLQMKLRGLSPNHTLILINGKRRHGTANISIAGGPYGGSAAPDMSFIPPSAIDHIEVLQDGAAAQYGTDAIAGVINIILKDQDAGGSISGTVGQYMDEGGDTYSLSGNVGFAPIENSYFNISVQKKKKGFSFRGDFDPRVYGDNGIAQTNLAQYPDTVNQPGYPYVNRILGDPSVNQTTVMYNAGYQFGDFELYSFGSYGHKYARAYENYRTAGIIVDENGEPFYPSGFSPLEAVRETDYAVTGGFRGQIGGMGFDLASTYGDDLVHVHVENSGNSSLYRDTGFTPTEFHNGDFKASQWTNTLDLNYPLDIGLSEPVNLAGGLEWRRDTFGIVSGDPASYYGSGAQSFFGYAPENAGDHHRTNFAQYLDASLKPTPEWLIDGAVRHEHYSDFGDTTVFKLTSRYDISSAFAVRGTVSTGFRAPTLGEGFYSGISVGPNSVGGVLPANSDAAGALGFGGLQPEKSTNFSAGFVFTPTPRVSLTVDGYWIDIRNRILITGSFYGFYGQYCPSGYAGGNASSCVPYVEDTYNIYNQQAVYDAVSSALGGTIPAYVLMDVNGDRNMSGTVRIQTFANGADMTTRGVDLSLKYDMPTGFGDLHWSLTGNYNENEVDEIAGLPSALYTSSVDPAATELIDKYTVWTLENSTPKFRATLGMFWESSLFSVNLRESFYSKVSSLTTAPGGSPVAGQDITEPVKASFITDLEIGVKPVEGVTISVGANNLFNKYPTKRSYDNIRAAYLAAGSSGYATSVYPTNSPYGINGGYYYGRIKLDF</sequence>
<dbReference type="Gene3D" id="2.170.130.10">
    <property type="entry name" value="TonB-dependent receptor, plug domain"/>
    <property type="match status" value="1"/>
</dbReference>
<accession>A0A420EKE8</accession>